<protein>
    <submittedName>
        <fullName evidence="4">Fasciclin domain-containing protein</fullName>
    </submittedName>
</protein>
<reference evidence="4" key="1">
    <citation type="submission" date="2023-06" db="EMBL/GenBank/DDBJ databases">
        <title>Cytophagales bacterium Strain LB-30, isolated from soil.</title>
        <authorList>
            <person name="Liu B."/>
        </authorList>
    </citation>
    <scope>NUCLEOTIDE SEQUENCE</scope>
    <source>
        <strain evidence="4">LB-30</strain>
    </source>
</reference>
<dbReference type="PROSITE" id="PS51257">
    <property type="entry name" value="PROKAR_LIPOPROTEIN"/>
    <property type="match status" value="1"/>
</dbReference>
<dbReference type="PANTHER" id="PTHR10900:SF77">
    <property type="entry name" value="FI19380P1"/>
    <property type="match status" value="1"/>
</dbReference>
<dbReference type="InterPro" id="IPR000782">
    <property type="entry name" value="FAS1_domain"/>
</dbReference>
<dbReference type="SMART" id="SM00554">
    <property type="entry name" value="FAS1"/>
    <property type="match status" value="1"/>
</dbReference>
<organism evidence="4 5">
    <name type="scientific">Shiella aurantiaca</name>
    <dbReference type="NCBI Taxonomy" id="3058365"/>
    <lineage>
        <taxon>Bacteria</taxon>
        <taxon>Pseudomonadati</taxon>
        <taxon>Bacteroidota</taxon>
        <taxon>Cytophagia</taxon>
        <taxon>Cytophagales</taxon>
        <taxon>Shiellaceae</taxon>
        <taxon>Shiella</taxon>
    </lineage>
</organism>
<evidence type="ECO:0000256" key="1">
    <source>
        <dbReference type="SAM" id="MobiDB-lite"/>
    </source>
</evidence>
<comment type="caution">
    <text evidence="4">The sequence shown here is derived from an EMBL/GenBank/DDBJ whole genome shotgun (WGS) entry which is preliminary data.</text>
</comment>
<proteinExistence type="predicted"/>
<dbReference type="EMBL" id="JAUHJS010000002">
    <property type="protein sequence ID" value="MDN4165015.1"/>
    <property type="molecule type" value="Genomic_DNA"/>
</dbReference>
<dbReference type="Proteomes" id="UP001168552">
    <property type="component" value="Unassembled WGS sequence"/>
</dbReference>
<dbReference type="Gene3D" id="2.30.180.10">
    <property type="entry name" value="FAS1 domain"/>
    <property type="match status" value="1"/>
</dbReference>
<gene>
    <name evidence="4" type="ORF">QWY31_05845</name>
</gene>
<sequence length="185" mass="19273">MKTNWITTALVAVGAGLLFSCGSAEKSSDSSDNQTTTVQKGQSGVADEESAKNVVQVAIASADHSTLVAAVTQAELVDALSNAGPFTVFAPINAAFDALPAGTVDNLMKNENKEQLQDILQYHVYVGVIRENLIRDGMTLNQVNGANVTLGKQGDQITVNGAKVLGSVTAANGIVYVIDQVLLPK</sequence>
<feature type="signal peptide" evidence="2">
    <location>
        <begin position="1"/>
        <end position="26"/>
    </location>
</feature>
<dbReference type="RefSeq" id="WP_320003539.1">
    <property type="nucleotide sequence ID" value="NZ_JAUHJS010000002.1"/>
</dbReference>
<keyword evidence="5" id="KW-1185">Reference proteome</keyword>
<feature type="domain" description="FAS1" evidence="3">
    <location>
        <begin position="51"/>
        <end position="182"/>
    </location>
</feature>
<keyword evidence="2" id="KW-0732">Signal</keyword>
<evidence type="ECO:0000256" key="2">
    <source>
        <dbReference type="SAM" id="SignalP"/>
    </source>
</evidence>
<dbReference type="InterPro" id="IPR050904">
    <property type="entry name" value="Adhesion/Biosynth-related"/>
</dbReference>
<accession>A0ABT8F3I2</accession>
<feature type="compositionally biased region" description="Polar residues" evidence="1">
    <location>
        <begin position="30"/>
        <end position="42"/>
    </location>
</feature>
<dbReference type="PROSITE" id="PS50213">
    <property type="entry name" value="FAS1"/>
    <property type="match status" value="1"/>
</dbReference>
<dbReference type="InterPro" id="IPR036378">
    <property type="entry name" value="FAS1_dom_sf"/>
</dbReference>
<dbReference type="Pfam" id="PF02469">
    <property type="entry name" value="Fasciclin"/>
    <property type="match status" value="1"/>
</dbReference>
<dbReference type="SUPFAM" id="SSF82153">
    <property type="entry name" value="FAS1 domain"/>
    <property type="match status" value="1"/>
</dbReference>
<dbReference type="PANTHER" id="PTHR10900">
    <property type="entry name" value="PERIOSTIN-RELATED"/>
    <property type="match status" value="1"/>
</dbReference>
<feature type="region of interest" description="Disordered" evidence="1">
    <location>
        <begin position="25"/>
        <end position="45"/>
    </location>
</feature>
<evidence type="ECO:0000313" key="5">
    <source>
        <dbReference type="Proteomes" id="UP001168552"/>
    </source>
</evidence>
<evidence type="ECO:0000313" key="4">
    <source>
        <dbReference type="EMBL" id="MDN4165015.1"/>
    </source>
</evidence>
<name>A0ABT8F3I2_9BACT</name>
<feature type="chain" id="PRO_5047217506" evidence="2">
    <location>
        <begin position="27"/>
        <end position="185"/>
    </location>
</feature>
<evidence type="ECO:0000259" key="3">
    <source>
        <dbReference type="PROSITE" id="PS50213"/>
    </source>
</evidence>